<protein>
    <submittedName>
        <fullName evidence="7">Putative tyrosine recombinase</fullName>
    </submittedName>
</protein>
<dbReference type="STRING" id="1194083.BN12_220026"/>
<dbReference type="PANTHER" id="PTHR30349:SF64">
    <property type="entry name" value="PROPHAGE INTEGRASE INTD-RELATED"/>
    <property type="match status" value="1"/>
</dbReference>
<comment type="caution">
    <text evidence="7">The sequence shown here is derived from an EMBL/GenBank/DDBJ whole genome shotgun (WGS) entry which is preliminary data.</text>
</comment>
<evidence type="ECO:0000259" key="5">
    <source>
        <dbReference type="PROSITE" id="PS51898"/>
    </source>
</evidence>
<evidence type="ECO:0000256" key="4">
    <source>
        <dbReference type="PROSITE-ProRule" id="PRU01248"/>
    </source>
</evidence>
<dbReference type="InterPro" id="IPR044068">
    <property type="entry name" value="CB"/>
</dbReference>
<dbReference type="PANTHER" id="PTHR30349">
    <property type="entry name" value="PHAGE INTEGRASE-RELATED"/>
    <property type="match status" value="1"/>
</dbReference>
<evidence type="ECO:0000313" key="8">
    <source>
        <dbReference type="Proteomes" id="UP000035721"/>
    </source>
</evidence>
<dbReference type="Gene3D" id="1.10.150.130">
    <property type="match status" value="1"/>
</dbReference>
<feature type="domain" description="Core-binding (CB)" evidence="6">
    <location>
        <begin position="22"/>
        <end position="101"/>
    </location>
</feature>
<dbReference type="OrthoDB" id="1822491at2"/>
<dbReference type="InterPro" id="IPR050090">
    <property type="entry name" value="Tyrosine_recombinase_XerCD"/>
</dbReference>
<evidence type="ECO:0000256" key="1">
    <source>
        <dbReference type="ARBA" id="ARBA00008857"/>
    </source>
</evidence>
<keyword evidence="8" id="KW-1185">Reference proteome</keyword>
<dbReference type="GO" id="GO:0015074">
    <property type="term" value="P:DNA integration"/>
    <property type="evidence" value="ECO:0007669"/>
    <property type="project" value="InterPro"/>
</dbReference>
<dbReference type="PROSITE" id="PS51900">
    <property type="entry name" value="CB"/>
    <property type="match status" value="1"/>
</dbReference>
<dbReference type="Proteomes" id="UP000035721">
    <property type="component" value="Unassembled WGS sequence"/>
</dbReference>
<dbReference type="AlphaFoldDB" id="A0A077LV04"/>
<sequence length="290" mass="31785">MARGGTLEWTPGPDAKPVQGHAQAVEDMREWVTWLQASGTPTTTIGLRRYYVVRLIRHFPNRELRTLTTSDLLAWLAAQNWSPNTRKAARSALRNFYGWLAHTERIPRSPALELPVIRVPRARPKPTPEDVYREALATDDARARLAIRLAGQCGLRRGEICKVRGDDIAQTPSGPSLRVVGKGGHARDVPLPEDLAEEITEHGPGWLFPSPSARGGHLTPHHLAKIVTAALGGEACTHSLRHRAATMAYAGTRDLRAVQELLGHSRPETTAGYVLAPDDTIRAAMMAAAR</sequence>
<dbReference type="SUPFAM" id="SSF56349">
    <property type="entry name" value="DNA breaking-rejoining enzymes"/>
    <property type="match status" value="1"/>
</dbReference>
<dbReference type="GO" id="GO:0003677">
    <property type="term" value="F:DNA binding"/>
    <property type="evidence" value="ECO:0007669"/>
    <property type="project" value="UniProtKB-UniRule"/>
</dbReference>
<gene>
    <name evidence="7" type="ORF">BN12_220026</name>
</gene>
<dbReference type="PROSITE" id="PS51898">
    <property type="entry name" value="TYR_RECOMBINASE"/>
    <property type="match status" value="1"/>
</dbReference>
<organism evidence="7 8">
    <name type="scientific">Nostocoides japonicum T1-X7</name>
    <dbReference type="NCBI Taxonomy" id="1194083"/>
    <lineage>
        <taxon>Bacteria</taxon>
        <taxon>Bacillati</taxon>
        <taxon>Actinomycetota</taxon>
        <taxon>Actinomycetes</taxon>
        <taxon>Micrococcales</taxon>
        <taxon>Intrasporangiaceae</taxon>
        <taxon>Nostocoides</taxon>
    </lineage>
</organism>
<dbReference type="InterPro" id="IPR010998">
    <property type="entry name" value="Integrase_recombinase_N"/>
</dbReference>
<reference evidence="7 8" key="1">
    <citation type="journal article" date="2013" name="ISME J.">
        <title>A metabolic model for members of the genus Tetrasphaera involved in enhanced biological phosphorus removal.</title>
        <authorList>
            <person name="Kristiansen R."/>
            <person name="Nguyen H.T.T."/>
            <person name="Saunders A.M."/>
            <person name="Nielsen J.L."/>
            <person name="Wimmer R."/>
            <person name="Le V.Q."/>
            <person name="McIlroy S.J."/>
            <person name="Petrovski S."/>
            <person name="Seviour R.J."/>
            <person name="Calteau A."/>
            <person name="Nielsen K.L."/>
            <person name="Nielsen P.H."/>
        </authorList>
    </citation>
    <scope>NUCLEOTIDE SEQUENCE [LARGE SCALE GENOMIC DNA]</scope>
    <source>
        <strain evidence="7 8">T1-X7</strain>
    </source>
</reference>
<evidence type="ECO:0000259" key="6">
    <source>
        <dbReference type="PROSITE" id="PS51900"/>
    </source>
</evidence>
<dbReference type="InterPro" id="IPR013762">
    <property type="entry name" value="Integrase-like_cat_sf"/>
</dbReference>
<proteinExistence type="inferred from homology"/>
<dbReference type="GO" id="GO:0006310">
    <property type="term" value="P:DNA recombination"/>
    <property type="evidence" value="ECO:0007669"/>
    <property type="project" value="UniProtKB-KW"/>
</dbReference>
<dbReference type="InterPro" id="IPR011010">
    <property type="entry name" value="DNA_brk_join_enz"/>
</dbReference>
<dbReference type="EMBL" id="CAJB01000135">
    <property type="protein sequence ID" value="CCH77748.1"/>
    <property type="molecule type" value="Genomic_DNA"/>
</dbReference>
<dbReference type="Gene3D" id="1.10.443.10">
    <property type="entry name" value="Intergrase catalytic core"/>
    <property type="match status" value="1"/>
</dbReference>
<accession>A0A077LV04</accession>
<evidence type="ECO:0000313" key="7">
    <source>
        <dbReference type="EMBL" id="CCH77748.1"/>
    </source>
</evidence>
<evidence type="ECO:0000256" key="2">
    <source>
        <dbReference type="ARBA" id="ARBA00023125"/>
    </source>
</evidence>
<comment type="similarity">
    <text evidence="1">Belongs to the 'phage' integrase family.</text>
</comment>
<keyword evidence="3" id="KW-0233">DNA recombination</keyword>
<feature type="domain" description="Tyr recombinase" evidence="5">
    <location>
        <begin position="122"/>
        <end position="286"/>
    </location>
</feature>
<name>A0A077LV04_9MICO</name>
<evidence type="ECO:0000256" key="3">
    <source>
        <dbReference type="ARBA" id="ARBA00023172"/>
    </source>
</evidence>
<keyword evidence="2 4" id="KW-0238">DNA-binding</keyword>
<dbReference type="CDD" id="cd00397">
    <property type="entry name" value="DNA_BRE_C"/>
    <property type="match status" value="1"/>
</dbReference>
<dbReference type="Pfam" id="PF00589">
    <property type="entry name" value="Phage_integrase"/>
    <property type="match status" value="1"/>
</dbReference>
<dbReference type="InterPro" id="IPR002104">
    <property type="entry name" value="Integrase_catalytic"/>
</dbReference>